<sequence>MSNAVQAQLSQTLSQAISQALSQASIPPQAAPSTSTQAPHHGQGNDCDLGKLTEFNLDSRFQVCGSPARFVCVLQELLSFRERGECGRSVCSCRSGAVGGGLAGSGLPSVEDGCRKVQDFSQDCSMLVSAVVVLPKGLRYAVVLAGAFWRVFPEWCLGGSGGGSPRTGLRCFYSLQCFL</sequence>
<dbReference type="Proteomes" id="UP000652761">
    <property type="component" value="Unassembled WGS sequence"/>
</dbReference>
<keyword evidence="3" id="KW-1185">Reference proteome</keyword>
<name>A0A843W8C6_COLES</name>
<accession>A0A843W8C6</accession>
<comment type="caution">
    <text evidence="2">The sequence shown here is derived from an EMBL/GenBank/DDBJ whole genome shotgun (WGS) entry which is preliminary data.</text>
</comment>
<reference evidence="2" key="1">
    <citation type="submission" date="2017-07" db="EMBL/GenBank/DDBJ databases">
        <title>Taro Niue Genome Assembly and Annotation.</title>
        <authorList>
            <person name="Atibalentja N."/>
            <person name="Keating K."/>
            <person name="Fields C.J."/>
        </authorList>
    </citation>
    <scope>NUCLEOTIDE SEQUENCE</scope>
    <source>
        <strain evidence="2">Niue_2</strain>
        <tissue evidence="2">Leaf</tissue>
    </source>
</reference>
<evidence type="ECO:0000313" key="3">
    <source>
        <dbReference type="Proteomes" id="UP000652761"/>
    </source>
</evidence>
<protein>
    <submittedName>
        <fullName evidence="2">Uncharacterized protein</fullName>
    </submittedName>
</protein>
<evidence type="ECO:0000256" key="1">
    <source>
        <dbReference type="SAM" id="MobiDB-lite"/>
    </source>
</evidence>
<gene>
    <name evidence="2" type="ORF">Taro_036970</name>
</gene>
<dbReference type="EMBL" id="NMUH01003168">
    <property type="protein sequence ID" value="MQM04176.1"/>
    <property type="molecule type" value="Genomic_DNA"/>
</dbReference>
<dbReference type="AlphaFoldDB" id="A0A843W8C6"/>
<feature type="region of interest" description="Disordered" evidence="1">
    <location>
        <begin position="24"/>
        <end position="43"/>
    </location>
</feature>
<proteinExistence type="predicted"/>
<evidence type="ECO:0000313" key="2">
    <source>
        <dbReference type="EMBL" id="MQM04176.1"/>
    </source>
</evidence>
<organism evidence="2 3">
    <name type="scientific">Colocasia esculenta</name>
    <name type="common">Wild taro</name>
    <name type="synonym">Arum esculentum</name>
    <dbReference type="NCBI Taxonomy" id="4460"/>
    <lineage>
        <taxon>Eukaryota</taxon>
        <taxon>Viridiplantae</taxon>
        <taxon>Streptophyta</taxon>
        <taxon>Embryophyta</taxon>
        <taxon>Tracheophyta</taxon>
        <taxon>Spermatophyta</taxon>
        <taxon>Magnoliopsida</taxon>
        <taxon>Liliopsida</taxon>
        <taxon>Araceae</taxon>
        <taxon>Aroideae</taxon>
        <taxon>Colocasieae</taxon>
        <taxon>Colocasia</taxon>
    </lineage>
</organism>